<gene>
    <name evidence="1" type="ORF">GCM10007414_09900</name>
</gene>
<evidence type="ECO:0000313" key="2">
    <source>
        <dbReference type="Proteomes" id="UP000651977"/>
    </source>
</evidence>
<dbReference type="Proteomes" id="UP000651977">
    <property type="component" value="Unassembled WGS sequence"/>
</dbReference>
<accession>A0ABQ1HYI0</accession>
<reference evidence="2" key="1">
    <citation type="journal article" date="2019" name="Int. J. Syst. Evol. Microbiol.">
        <title>The Global Catalogue of Microorganisms (GCM) 10K type strain sequencing project: providing services to taxonomists for standard genome sequencing and annotation.</title>
        <authorList>
            <consortium name="The Broad Institute Genomics Platform"/>
            <consortium name="The Broad Institute Genome Sequencing Center for Infectious Disease"/>
            <person name="Wu L."/>
            <person name="Ma J."/>
        </authorList>
    </citation>
    <scope>NUCLEOTIDE SEQUENCE [LARGE SCALE GENOMIC DNA]</scope>
    <source>
        <strain evidence="2">CGMCC 1.10131</strain>
    </source>
</reference>
<proteinExistence type="predicted"/>
<dbReference type="InterPro" id="IPR034756">
    <property type="entry name" value="T2SSM_b"/>
</dbReference>
<keyword evidence="2" id="KW-1185">Reference proteome</keyword>
<dbReference type="RefSeq" id="WP_055732154.1">
    <property type="nucleotide sequence ID" value="NZ_BMDY01000004.1"/>
</dbReference>
<dbReference type="EMBL" id="BMDY01000004">
    <property type="protein sequence ID" value="GGA98903.1"/>
    <property type="molecule type" value="Genomic_DNA"/>
</dbReference>
<protein>
    <submittedName>
        <fullName evidence="1">Uncharacterized protein</fullName>
    </submittedName>
</protein>
<dbReference type="Gene3D" id="3.30.70.60">
    <property type="match status" value="1"/>
</dbReference>
<organism evidence="1 2">
    <name type="scientific">Agarivorans gilvus</name>
    <dbReference type="NCBI Taxonomy" id="680279"/>
    <lineage>
        <taxon>Bacteria</taxon>
        <taxon>Pseudomonadati</taxon>
        <taxon>Pseudomonadota</taxon>
        <taxon>Gammaproteobacteria</taxon>
        <taxon>Alteromonadales</taxon>
        <taxon>Alteromonadaceae</taxon>
        <taxon>Agarivorans</taxon>
    </lineage>
</organism>
<name>A0ABQ1HYI0_9ALTE</name>
<dbReference type="Pfam" id="PF10741">
    <property type="entry name" value="T2SSM_b"/>
    <property type="match status" value="1"/>
</dbReference>
<dbReference type="InterPro" id="IPR014717">
    <property type="entry name" value="Transl_elong_EF1B/ribsomal_bS6"/>
</dbReference>
<evidence type="ECO:0000313" key="1">
    <source>
        <dbReference type="EMBL" id="GGA98903.1"/>
    </source>
</evidence>
<sequence>MTLLNNRKLLVSILAVLAVLRFVVVPIIDWQNTKASEIESLKSRLEKSKALVAQSDYLQSVKQQVDEQLNNQQQVFFHGDADSASQLKQLQNVEKLLKARELNLRSSRWLGKLDHDSYTELRLEINITGELIHFIQFISDLETQPLPRRFVEWRVNIKGMTETEMGRLTRGSAIIKILVSPTRQSGNTKEVDDV</sequence>
<comment type="caution">
    <text evidence="1">The sequence shown here is derived from an EMBL/GenBank/DDBJ whole genome shotgun (WGS) entry which is preliminary data.</text>
</comment>